<organism evidence="1 2">
    <name type="scientific">Citrus sinensis</name>
    <name type="common">Sweet orange</name>
    <name type="synonym">Citrus aurantium var. sinensis</name>
    <dbReference type="NCBI Taxonomy" id="2711"/>
    <lineage>
        <taxon>Eukaryota</taxon>
        <taxon>Viridiplantae</taxon>
        <taxon>Streptophyta</taxon>
        <taxon>Embryophyta</taxon>
        <taxon>Tracheophyta</taxon>
        <taxon>Spermatophyta</taxon>
        <taxon>Magnoliopsida</taxon>
        <taxon>eudicotyledons</taxon>
        <taxon>Gunneridae</taxon>
        <taxon>Pentapetalae</taxon>
        <taxon>rosids</taxon>
        <taxon>malvids</taxon>
        <taxon>Sapindales</taxon>
        <taxon>Rutaceae</taxon>
        <taxon>Aurantioideae</taxon>
        <taxon>Citrus</taxon>
    </lineage>
</organism>
<dbReference type="Proteomes" id="UP000829398">
    <property type="component" value="Chromosome 2"/>
</dbReference>
<evidence type="ECO:0000313" key="1">
    <source>
        <dbReference type="EMBL" id="KAH9794969.1"/>
    </source>
</evidence>
<evidence type="ECO:0000313" key="2">
    <source>
        <dbReference type="Proteomes" id="UP000829398"/>
    </source>
</evidence>
<sequence length="1092" mass="123181">MSGEESSILSTLLFCLLIYLFTTETEAREVLQQTCSSSCGDIKNISYPFRLKGDPSGCGYPEFELSCQSNQTILELFNSAKYYVKRISYDESTISVADVNLANGSCGLPFTSFPREIFRLKNSRYFFYTDRVYALDYYKYLYAYFVNCSRDLIDQAFIRVPCLSGGNQSNVYVNYHGSYVSDFSESCSFVSMVPVHNGNVENPSYETLRELLETGFDLRWSVGCRNCYAAAGRECISTDRTGNIDCFDSSSITSLFAGCHIAQGVFGKFICYQQLLTDGAFVYLTITRFILGSTVLLVFLIHKYRTTLKTIDNIEKFLHNHQSWMPKRYSYPEIIAVTNHFTHKLGQGGFGSVYKGQLHTGRLIAVKMLENSKFSAEEFINEVSTIGRIHHVNVVQLLGFCSEGSKRALVYEYMPNGSLDMHIFPKESRGQSFSWEKLHEVALGTARGIEYLHNGCDVCILHFDIKPHNILLDHNFIPKVSDFGLAKFHPKENDFVSLSATRGTIGYIAPELISRNFGTVSCKSDVYGFGMVLLEMAGGRRNSNMHATRSSKAYFPSWVYDQLNKGGDLELRNVTEIESMIARKLCMIGLWCIQVKAADRPSMTKVLEMLEGSIDDLQMPPKPFFSSSRHISGTGREIESDSSAEFENFFVYVISAHESMEMLPSSCTISQTVEISAEMTPNDAILRATLGWEALGGCHHCEKSGHYCGYNVTSSSTICVKQNRGLGPLSISLISTGTSIGGIVLFALVIFLIYKSRESEKEKETQLKVEKFLEDYRTVNPTRYTYKELKKITSKFKHRLGQGSYGSVFRGKLFNGIPVAVKMLEHLKGNGQEFINEVATIGRIHHFHIVRLLGFCSEGNRRALIYEFMPNGSLEKFIFSKTNSSSHRQLSWEKLRKIAFGVARGVEYLHQGCSQRILHFDIKPHNILLDHNFQPKISDFGLAKLCSKDISIVSLTAARGTAGYIAPELFSRNFGEVSYKSDVYSYGMMLLEMVGCRKNKDPAVEIQSQIYFPEWIYNRMRQGQELCLEFEEDGDEGIARKLAIVALWCIQWNPTERPSMPIVLQMLEADLQSLEIPPMPFVSSDVETGAIN</sequence>
<comment type="caution">
    <text evidence="1">The sequence shown here is derived from an EMBL/GenBank/DDBJ whole genome shotgun (WGS) entry which is preliminary data.</text>
</comment>
<keyword evidence="2" id="KW-1185">Reference proteome</keyword>
<gene>
    <name evidence="1" type="ORF">KPL71_005071</name>
</gene>
<proteinExistence type="predicted"/>
<protein>
    <submittedName>
        <fullName evidence="1">Cysteine-rich receptor-like protein kinase 37</fullName>
    </submittedName>
</protein>
<accession>A0ACB8NA40</accession>
<reference evidence="2" key="1">
    <citation type="journal article" date="2023" name="Hortic. Res.">
        <title>A chromosome-level phased genome enabling allele-level studies in sweet orange: a case study on citrus Huanglongbing tolerance.</title>
        <authorList>
            <person name="Wu B."/>
            <person name="Yu Q."/>
            <person name="Deng Z."/>
            <person name="Duan Y."/>
            <person name="Luo F."/>
            <person name="Gmitter F. Jr."/>
        </authorList>
    </citation>
    <scope>NUCLEOTIDE SEQUENCE [LARGE SCALE GENOMIC DNA]</scope>
    <source>
        <strain evidence="2">cv. Valencia</strain>
    </source>
</reference>
<dbReference type="EMBL" id="CM039171">
    <property type="protein sequence ID" value="KAH9794969.1"/>
    <property type="molecule type" value="Genomic_DNA"/>
</dbReference>
<name>A0ACB8NA40_CITSI</name>